<protein>
    <recommendedName>
        <fullName evidence="1">Bro-N domain-containing protein</fullName>
    </recommendedName>
</protein>
<feature type="domain" description="Bro-N" evidence="1">
    <location>
        <begin position="1"/>
        <end position="103"/>
    </location>
</feature>
<dbReference type="SMART" id="SM01040">
    <property type="entry name" value="Bro-N"/>
    <property type="match status" value="1"/>
</dbReference>
<proteinExistence type="predicted"/>
<organism evidence="2 3">
    <name type="scientific">Segatella copri</name>
    <dbReference type="NCBI Taxonomy" id="165179"/>
    <lineage>
        <taxon>Bacteria</taxon>
        <taxon>Pseudomonadati</taxon>
        <taxon>Bacteroidota</taxon>
        <taxon>Bacteroidia</taxon>
        <taxon>Bacteroidales</taxon>
        <taxon>Prevotellaceae</taxon>
        <taxon>Segatella</taxon>
    </lineage>
</organism>
<dbReference type="PROSITE" id="PS51750">
    <property type="entry name" value="BRO_N"/>
    <property type="match status" value="1"/>
</dbReference>
<evidence type="ECO:0000313" key="2">
    <source>
        <dbReference type="EMBL" id="MQN12494.1"/>
    </source>
</evidence>
<evidence type="ECO:0000313" key="3">
    <source>
        <dbReference type="Proteomes" id="UP000442105"/>
    </source>
</evidence>
<dbReference type="AlphaFoldDB" id="A0AA90UES7"/>
<dbReference type="EMBL" id="VZCW01000176">
    <property type="protein sequence ID" value="MQN12494.1"/>
    <property type="molecule type" value="Genomic_DNA"/>
</dbReference>
<comment type="caution">
    <text evidence="2">The sequence shown here is derived from an EMBL/GenBank/DDBJ whole genome shotgun (WGS) entry which is preliminary data.</text>
</comment>
<accession>A0AA90UES7</accession>
<dbReference type="InterPro" id="IPR003497">
    <property type="entry name" value="BRO_N_domain"/>
</dbReference>
<name>A0AA90UES7_9BACT</name>
<dbReference type="RefSeq" id="WP_153128361.1">
    <property type="nucleotide sequence ID" value="NZ_VZCW01000176.1"/>
</dbReference>
<reference evidence="3" key="1">
    <citation type="submission" date="2019-09" db="EMBL/GenBank/DDBJ databases">
        <title>Distinct polysaccharide growth profiles of human intestinal Prevotella copri isolates.</title>
        <authorList>
            <person name="Fehlner-Peach H."/>
            <person name="Magnabosco C."/>
            <person name="Raghavan V."/>
            <person name="Scher J.U."/>
            <person name="Tett A."/>
            <person name="Cox L.M."/>
            <person name="Gottsegen C."/>
            <person name="Watters A."/>
            <person name="Wiltshire- Gordon J.D."/>
            <person name="Segata N."/>
            <person name="Bonneau R."/>
            <person name="Littman D.R."/>
        </authorList>
    </citation>
    <scope>NUCLEOTIDE SEQUENCE [LARGE SCALE GENOMIC DNA]</scope>
    <source>
        <strain evidence="3">iAQ1179</strain>
    </source>
</reference>
<evidence type="ECO:0000259" key="1">
    <source>
        <dbReference type="PROSITE" id="PS51750"/>
    </source>
</evidence>
<dbReference type="Pfam" id="PF02498">
    <property type="entry name" value="Bro-N"/>
    <property type="match status" value="1"/>
</dbReference>
<dbReference type="Proteomes" id="UP000442105">
    <property type="component" value="Unassembled WGS sequence"/>
</dbReference>
<sequence>MNEITLISKSTFLGKEIDVYGNAENPLFKANDVAEWLELSNVSDMITRVDEDERSKFNLGRQGETWFLTEDGLYEVLMQSRKPQAKQFKKGVKEILKSIRRTGCYSVTNVIKDRVEAGMMWVEGCKRILNLSDSSTLALMQKVAEPLGLPSPDYIASKGVMHSASELLKRFGSKMSALKFNQQMVKLGFLKEETRQGTTRIHKFKVITEKGKIYGENQVSPKNQSETQPRWYDDKFEELLKVI</sequence>
<gene>
    <name evidence="2" type="ORF">F7D95_06605</name>
</gene>